<gene>
    <name evidence="1" type="ORF">TNCT_564331</name>
</gene>
<comment type="caution">
    <text evidence="1">The sequence shown here is derived from an EMBL/GenBank/DDBJ whole genome shotgun (WGS) entry which is preliminary data.</text>
</comment>
<organism evidence="1 2">
    <name type="scientific">Trichonephila clavata</name>
    <name type="common">Joro spider</name>
    <name type="synonym">Nephila clavata</name>
    <dbReference type="NCBI Taxonomy" id="2740835"/>
    <lineage>
        <taxon>Eukaryota</taxon>
        <taxon>Metazoa</taxon>
        <taxon>Ecdysozoa</taxon>
        <taxon>Arthropoda</taxon>
        <taxon>Chelicerata</taxon>
        <taxon>Arachnida</taxon>
        <taxon>Araneae</taxon>
        <taxon>Araneomorphae</taxon>
        <taxon>Entelegynae</taxon>
        <taxon>Araneoidea</taxon>
        <taxon>Nephilidae</taxon>
        <taxon>Trichonephila</taxon>
    </lineage>
</organism>
<dbReference type="AlphaFoldDB" id="A0A8X6I036"/>
<reference evidence="1" key="1">
    <citation type="submission" date="2020-07" db="EMBL/GenBank/DDBJ databases">
        <title>Multicomponent nature underlies the extraordinary mechanical properties of spider dragline silk.</title>
        <authorList>
            <person name="Kono N."/>
            <person name="Nakamura H."/>
            <person name="Mori M."/>
            <person name="Yoshida Y."/>
            <person name="Ohtoshi R."/>
            <person name="Malay A.D."/>
            <person name="Moran D.A.P."/>
            <person name="Tomita M."/>
            <person name="Numata K."/>
            <person name="Arakawa K."/>
        </authorList>
    </citation>
    <scope>NUCLEOTIDE SEQUENCE</scope>
</reference>
<dbReference type="Proteomes" id="UP000887116">
    <property type="component" value="Unassembled WGS sequence"/>
</dbReference>
<sequence>MSRCRYFSLTSLYETRCPLFDDDDRPGSFDHDHTELFAYTNKSTQHPKYLRQAALEVIDSIHEGTILIYTDSIKNQEYIGSGAFIKFGNEEILLKGKY</sequence>
<dbReference type="EMBL" id="BMAO01029647">
    <property type="protein sequence ID" value="GFR33271.1"/>
    <property type="molecule type" value="Genomic_DNA"/>
</dbReference>
<keyword evidence="2" id="KW-1185">Reference proteome</keyword>
<name>A0A8X6I036_TRICU</name>
<accession>A0A8X6I036</accession>
<protein>
    <submittedName>
        <fullName evidence="1">Uncharacterized protein</fullName>
    </submittedName>
</protein>
<evidence type="ECO:0000313" key="2">
    <source>
        <dbReference type="Proteomes" id="UP000887116"/>
    </source>
</evidence>
<proteinExistence type="predicted"/>
<evidence type="ECO:0000313" key="1">
    <source>
        <dbReference type="EMBL" id="GFR33271.1"/>
    </source>
</evidence>